<proteinExistence type="predicted"/>
<accession>C4Y7J7</accession>
<evidence type="ECO:0000256" key="1">
    <source>
        <dbReference type="SAM" id="MobiDB-lite"/>
    </source>
</evidence>
<organism evidence="2 3">
    <name type="scientific">Clavispora lusitaniae (strain ATCC 42720)</name>
    <name type="common">Yeast</name>
    <name type="synonym">Candida lusitaniae</name>
    <dbReference type="NCBI Taxonomy" id="306902"/>
    <lineage>
        <taxon>Eukaryota</taxon>
        <taxon>Fungi</taxon>
        <taxon>Dikarya</taxon>
        <taxon>Ascomycota</taxon>
        <taxon>Saccharomycotina</taxon>
        <taxon>Pichiomycetes</taxon>
        <taxon>Metschnikowiaceae</taxon>
        <taxon>Clavispora</taxon>
    </lineage>
</organism>
<dbReference type="HOGENOM" id="CLU_1073646_0_0_1"/>
<dbReference type="EMBL" id="CH408080">
    <property type="protein sequence ID" value="EEQ40046.1"/>
    <property type="molecule type" value="Genomic_DNA"/>
</dbReference>
<evidence type="ECO:0000313" key="2">
    <source>
        <dbReference type="EMBL" id="EEQ40046.1"/>
    </source>
</evidence>
<evidence type="ECO:0000313" key="3">
    <source>
        <dbReference type="Proteomes" id="UP000007703"/>
    </source>
</evidence>
<dbReference type="VEuPathDB" id="FungiDB:CLUG_04175"/>
<dbReference type="InParanoid" id="C4Y7J7"/>
<dbReference type="Proteomes" id="UP000007703">
    <property type="component" value="Unassembled WGS sequence"/>
</dbReference>
<feature type="compositionally biased region" description="Polar residues" evidence="1">
    <location>
        <begin position="243"/>
        <end position="252"/>
    </location>
</feature>
<reference evidence="2 3" key="1">
    <citation type="journal article" date="2009" name="Nature">
        <title>Evolution of pathogenicity and sexual reproduction in eight Candida genomes.</title>
        <authorList>
            <person name="Butler G."/>
            <person name="Rasmussen M.D."/>
            <person name="Lin M.F."/>
            <person name="Santos M.A."/>
            <person name="Sakthikumar S."/>
            <person name="Munro C.A."/>
            <person name="Rheinbay E."/>
            <person name="Grabherr M."/>
            <person name="Forche A."/>
            <person name="Reedy J.L."/>
            <person name="Agrafioti I."/>
            <person name="Arnaud M.B."/>
            <person name="Bates S."/>
            <person name="Brown A.J."/>
            <person name="Brunke S."/>
            <person name="Costanzo M.C."/>
            <person name="Fitzpatrick D.A."/>
            <person name="de Groot P.W."/>
            <person name="Harris D."/>
            <person name="Hoyer L.L."/>
            <person name="Hube B."/>
            <person name="Klis F.M."/>
            <person name="Kodira C."/>
            <person name="Lennard N."/>
            <person name="Logue M.E."/>
            <person name="Martin R."/>
            <person name="Neiman A.M."/>
            <person name="Nikolaou E."/>
            <person name="Quail M.A."/>
            <person name="Quinn J."/>
            <person name="Santos M.C."/>
            <person name="Schmitzberger F.F."/>
            <person name="Sherlock G."/>
            <person name="Shah P."/>
            <person name="Silverstein K.A."/>
            <person name="Skrzypek M.S."/>
            <person name="Soll D."/>
            <person name="Staggs R."/>
            <person name="Stansfield I."/>
            <person name="Stumpf M.P."/>
            <person name="Sudbery P.E."/>
            <person name="Srikantha T."/>
            <person name="Zeng Q."/>
            <person name="Berman J."/>
            <person name="Berriman M."/>
            <person name="Heitman J."/>
            <person name="Gow N.A."/>
            <person name="Lorenz M.C."/>
            <person name="Birren B.W."/>
            <person name="Kellis M."/>
            <person name="Cuomo C.A."/>
        </authorList>
    </citation>
    <scope>NUCLEOTIDE SEQUENCE [LARGE SCALE GENOMIC DNA]</scope>
    <source>
        <strain evidence="2 3">ATCC 42720</strain>
    </source>
</reference>
<name>C4Y7J7_CLAL4</name>
<feature type="region of interest" description="Disordered" evidence="1">
    <location>
        <begin position="239"/>
        <end position="259"/>
    </location>
</feature>
<sequence length="259" mass="26776">MSGVVHSSLDSSDGSVSLDHQLLHVVEQSGQLGHGLFQLQQLAVAHSDLVQHRAGLAAAVQSHQRSSENSSVGAAVLDHCPNFFVGGIGLDNAVSSLGSDTRSLAAVALAQAVLSDVLEELVSGALGSVDLSSAAQSRRSGSDVFDAQLQLGSEAQRLQNQRVNSFGRIVGLFVGQVQVSQVGSLLVGDEFNQARVTVQSGVDVLDFVHEGDKVVLAVFVRAHFVRARVGAIVVGVAHGGEGKSSTRTQKTPWATGAGG</sequence>
<dbReference type="KEGG" id="clu:CLUG_04175"/>
<gene>
    <name evidence="2" type="ORF">CLUG_04175</name>
</gene>
<protein>
    <submittedName>
        <fullName evidence="2">Uncharacterized protein</fullName>
    </submittedName>
</protein>
<dbReference type="AlphaFoldDB" id="C4Y7J7"/>